<sequence length="177" mass="19694">MAKVWNFIFFQMGWFACVLGAANGQAFWAVLGTLLYVLFHVWQSEDKRAEGILLFKALIYGVSADSLIMNMGFLGFNDVWPSQYLSPAWMWALWVLVASTINGSLYWLKGKPILGMVLGAIAGPLSYEAGMKLGAGNWGMGSKWPGIVLIAVVWAIAIPLFFYWNKTTSDRALEKNL</sequence>
<gene>
    <name evidence="1" type="ORF">Pas1_08190</name>
</gene>
<dbReference type="PROSITE" id="PS51257">
    <property type="entry name" value="PROKAR_LIPOPROTEIN"/>
    <property type="match status" value="1"/>
</dbReference>
<dbReference type="Pfam" id="PF11086">
    <property type="entry name" value="DUF2878"/>
    <property type="match status" value="1"/>
</dbReference>
<organism evidence="1 2">
    <name type="scientific">Polynucleobacter paneuropaeus</name>
    <dbReference type="NCBI Taxonomy" id="2527775"/>
    <lineage>
        <taxon>Bacteria</taxon>
        <taxon>Pseudomonadati</taxon>
        <taxon>Pseudomonadota</taxon>
        <taxon>Betaproteobacteria</taxon>
        <taxon>Burkholderiales</taxon>
        <taxon>Burkholderiaceae</taxon>
        <taxon>Polynucleobacter</taxon>
    </lineage>
</organism>
<reference evidence="2" key="1">
    <citation type="submission" date="2018-06" db="EMBL/GenBank/DDBJ databases">
        <title>Description of a new Polynucleobacter species.</title>
        <authorList>
            <person name="Hahn M.W."/>
        </authorList>
    </citation>
    <scope>NUCLEOTIDE SEQUENCE [LARGE SCALE GENOMIC DNA]</scope>
    <source>
        <strain evidence="2">MG-25-Pas1-D2</strain>
    </source>
</reference>
<evidence type="ECO:0000313" key="2">
    <source>
        <dbReference type="Proteomes" id="UP000248592"/>
    </source>
</evidence>
<dbReference type="EMBL" id="CP030085">
    <property type="protein sequence ID" value="AWW50359.1"/>
    <property type="molecule type" value="Genomic_DNA"/>
</dbReference>
<name>A0A2Z4JUR4_9BURK</name>
<dbReference type="Proteomes" id="UP000248592">
    <property type="component" value="Chromosome"/>
</dbReference>
<proteinExistence type="predicted"/>
<dbReference type="RefSeq" id="WP_112294992.1">
    <property type="nucleotide sequence ID" value="NZ_CBCSBS010000002.1"/>
</dbReference>
<dbReference type="AlphaFoldDB" id="A0A2Z4JUR4"/>
<dbReference type="InterPro" id="IPR021306">
    <property type="entry name" value="DUF2878"/>
</dbReference>
<evidence type="ECO:0000313" key="1">
    <source>
        <dbReference type="EMBL" id="AWW50359.1"/>
    </source>
</evidence>
<protein>
    <submittedName>
        <fullName evidence="1">DUF2878 domain-containing protein</fullName>
    </submittedName>
</protein>
<accession>A0A2Z4JUR4</accession>